<organism evidence="3 4">
    <name type="scientific">Meristemomyces frigidus</name>
    <dbReference type="NCBI Taxonomy" id="1508187"/>
    <lineage>
        <taxon>Eukaryota</taxon>
        <taxon>Fungi</taxon>
        <taxon>Dikarya</taxon>
        <taxon>Ascomycota</taxon>
        <taxon>Pezizomycotina</taxon>
        <taxon>Dothideomycetes</taxon>
        <taxon>Dothideomycetidae</taxon>
        <taxon>Mycosphaerellales</taxon>
        <taxon>Teratosphaeriaceae</taxon>
        <taxon>Meristemomyces</taxon>
    </lineage>
</organism>
<proteinExistence type="predicted"/>
<keyword evidence="2" id="KW-1133">Transmembrane helix</keyword>
<feature type="compositionally biased region" description="Basic residues" evidence="1">
    <location>
        <begin position="60"/>
        <end position="71"/>
    </location>
</feature>
<feature type="compositionally biased region" description="Low complexity" evidence="1">
    <location>
        <begin position="72"/>
        <end position="91"/>
    </location>
</feature>
<evidence type="ECO:0000313" key="3">
    <source>
        <dbReference type="EMBL" id="KAK5108902.1"/>
    </source>
</evidence>
<accession>A0AAN7YNS1</accession>
<dbReference type="EMBL" id="JAVRRL010000075">
    <property type="protein sequence ID" value="KAK5108902.1"/>
    <property type="molecule type" value="Genomic_DNA"/>
</dbReference>
<evidence type="ECO:0000313" key="4">
    <source>
        <dbReference type="Proteomes" id="UP001310890"/>
    </source>
</evidence>
<reference evidence="3" key="1">
    <citation type="submission" date="2023-08" db="EMBL/GenBank/DDBJ databases">
        <title>Black Yeasts Isolated from many extreme environments.</title>
        <authorList>
            <person name="Coleine C."/>
            <person name="Stajich J.E."/>
            <person name="Selbmann L."/>
        </authorList>
    </citation>
    <scope>NUCLEOTIDE SEQUENCE</scope>
    <source>
        <strain evidence="3">CCFEE 5401</strain>
    </source>
</reference>
<dbReference type="Proteomes" id="UP001310890">
    <property type="component" value="Unassembled WGS sequence"/>
</dbReference>
<comment type="caution">
    <text evidence="3">The sequence shown here is derived from an EMBL/GenBank/DDBJ whole genome shotgun (WGS) entry which is preliminary data.</text>
</comment>
<sequence length="123" mass="13959">MSSRRESQQPSARRPGVSGLSIFNPFLALSLIPFLPMDSDRKARKTSWRDGCSSDLQQERRHKHKHHHHSSSSRSGQSYGISTSEGSSRSSRSGREGESYYGGREGRDGERVYVRTYEKEGKR</sequence>
<feature type="transmembrane region" description="Helical" evidence="2">
    <location>
        <begin position="16"/>
        <end position="35"/>
    </location>
</feature>
<dbReference type="AlphaFoldDB" id="A0AAN7YNS1"/>
<feature type="region of interest" description="Disordered" evidence="1">
    <location>
        <begin position="42"/>
        <end position="123"/>
    </location>
</feature>
<protein>
    <submittedName>
        <fullName evidence="3">Uncharacterized protein</fullName>
    </submittedName>
</protein>
<keyword evidence="2" id="KW-0472">Membrane</keyword>
<name>A0AAN7YNS1_9PEZI</name>
<keyword evidence="2" id="KW-0812">Transmembrane</keyword>
<gene>
    <name evidence="3" type="ORF">LTR62_007704</name>
</gene>
<evidence type="ECO:0000256" key="1">
    <source>
        <dbReference type="SAM" id="MobiDB-lite"/>
    </source>
</evidence>
<evidence type="ECO:0000256" key="2">
    <source>
        <dbReference type="SAM" id="Phobius"/>
    </source>
</evidence>
<feature type="compositionally biased region" description="Basic and acidic residues" evidence="1">
    <location>
        <begin position="93"/>
        <end position="123"/>
    </location>
</feature>